<evidence type="ECO:0000256" key="11">
    <source>
        <dbReference type="SAM" id="MobiDB-lite"/>
    </source>
</evidence>
<dbReference type="GO" id="GO:0031992">
    <property type="term" value="F:energy transducer activity"/>
    <property type="evidence" value="ECO:0007669"/>
    <property type="project" value="InterPro"/>
</dbReference>
<dbReference type="Proteomes" id="UP000294166">
    <property type="component" value="Unassembled WGS sequence"/>
</dbReference>
<organism evidence="14 17">
    <name type="scientific">Aliivibrio finisterrensis</name>
    <dbReference type="NCBI Taxonomy" id="511998"/>
    <lineage>
        <taxon>Bacteria</taxon>
        <taxon>Pseudomonadati</taxon>
        <taxon>Pseudomonadota</taxon>
        <taxon>Gammaproteobacteria</taxon>
        <taxon>Vibrionales</taxon>
        <taxon>Vibrionaceae</taxon>
        <taxon>Aliivibrio</taxon>
    </lineage>
</organism>
<keyword evidence="9" id="KW-0472">Membrane</keyword>
<evidence type="ECO:0000256" key="4">
    <source>
        <dbReference type="ARBA" id="ARBA00022475"/>
    </source>
</evidence>
<dbReference type="PRINTS" id="PR01374">
    <property type="entry name" value="TONBPROTEIN"/>
</dbReference>
<keyword evidence="5 10" id="KW-0997">Cell inner membrane</keyword>
<name>A0A4Q5KTG9_9GAMM</name>
<dbReference type="OrthoDB" id="1628901at2"/>
<dbReference type="GO" id="GO:0015891">
    <property type="term" value="P:siderophore transport"/>
    <property type="evidence" value="ECO:0007669"/>
    <property type="project" value="InterPro"/>
</dbReference>
<sequence length="205" mass="23258">MLRSLFAFMLAIVLTLALFSFMAWMTIQPKNTIAESERLQFDVVMAEPESHSQRRIRQLPEPPKTPNVPELQSSLSSQVAKVNAPEETSMPSIELGEVGLNVAVSLPSFEGLGQNQQAMPLYRVEPKYPSRALKRKMEGYVILRFTIDEQGRPTDIESIEAEPSRMFVRPAIQALKQWKYQPKLVKGKAITQPGQTVRLEYRLSQ</sequence>
<evidence type="ECO:0000313" key="14">
    <source>
        <dbReference type="EMBL" id="RYU50977.1"/>
    </source>
</evidence>
<dbReference type="SUPFAM" id="SSF74653">
    <property type="entry name" value="TolA/TonB C-terminal domain"/>
    <property type="match status" value="1"/>
</dbReference>
<dbReference type="InterPro" id="IPR037682">
    <property type="entry name" value="TonB_C"/>
</dbReference>
<evidence type="ECO:0000256" key="7">
    <source>
        <dbReference type="ARBA" id="ARBA00022927"/>
    </source>
</evidence>
<keyword evidence="18" id="KW-1185">Reference proteome</keyword>
<comment type="subcellular location">
    <subcellularLocation>
        <location evidence="1 10">Cell inner membrane</location>
        <topology evidence="1 10">Single-pass membrane protein</topology>
        <orientation evidence="1 10">Periplasmic side</orientation>
    </subcellularLocation>
</comment>
<keyword evidence="6" id="KW-0812">Transmembrane</keyword>
<feature type="region of interest" description="Disordered" evidence="11">
    <location>
        <begin position="51"/>
        <end position="88"/>
    </location>
</feature>
<dbReference type="GO" id="GO:0030288">
    <property type="term" value="C:outer membrane-bounded periplasmic space"/>
    <property type="evidence" value="ECO:0007669"/>
    <property type="project" value="InterPro"/>
</dbReference>
<evidence type="ECO:0000313" key="15">
    <source>
        <dbReference type="EMBL" id="RYU63999.1"/>
    </source>
</evidence>
<dbReference type="Pfam" id="PF03544">
    <property type="entry name" value="TonB_C"/>
    <property type="match status" value="1"/>
</dbReference>
<dbReference type="Proteomes" id="UP000294063">
    <property type="component" value="Unassembled WGS sequence"/>
</dbReference>
<evidence type="ECO:0000256" key="9">
    <source>
        <dbReference type="ARBA" id="ARBA00023136"/>
    </source>
</evidence>
<gene>
    <name evidence="13" type="ORF">ERW49_06415</name>
    <name evidence="15" type="ORF">ERW53_11635</name>
    <name evidence="14" type="ORF">ERW57_11195</name>
</gene>
<comment type="function">
    <text evidence="10">Interacts with outer membrane receptor proteins that carry out high-affinity binding and energy dependent uptake into the periplasmic space of specific substrates. It could act to transduce energy from the cytoplasmic membrane to specific energy-requiring processes in the outer membrane, resulting in the release into the periplasm of ligands bound by these outer membrane proteins.</text>
</comment>
<dbReference type="EMBL" id="SEZJ01000004">
    <property type="protein sequence ID" value="RYU47350.1"/>
    <property type="molecule type" value="Genomic_DNA"/>
</dbReference>
<dbReference type="NCBIfam" id="TIGR01352">
    <property type="entry name" value="tonB_Cterm"/>
    <property type="match status" value="1"/>
</dbReference>
<dbReference type="PANTHER" id="PTHR33446">
    <property type="entry name" value="PROTEIN TONB-RELATED"/>
    <property type="match status" value="1"/>
</dbReference>
<dbReference type="RefSeq" id="WP_130048446.1">
    <property type="nucleotide sequence ID" value="NZ_SEZJ01000004.1"/>
</dbReference>
<dbReference type="InterPro" id="IPR003538">
    <property type="entry name" value="TonB"/>
</dbReference>
<feature type="compositionally biased region" description="Polar residues" evidence="11">
    <location>
        <begin position="70"/>
        <end position="80"/>
    </location>
</feature>
<dbReference type="GO" id="GO:0015031">
    <property type="term" value="P:protein transport"/>
    <property type="evidence" value="ECO:0007669"/>
    <property type="project" value="UniProtKB-UniRule"/>
</dbReference>
<dbReference type="AlphaFoldDB" id="A0A4Q5KTG9"/>
<evidence type="ECO:0000256" key="3">
    <source>
        <dbReference type="ARBA" id="ARBA00022448"/>
    </source>
</evidence>
<evidence type="ECO:0000313" key="13">
    <source>
        <dbReference type="EMBL" id="RYU47350.1"/>
    </source>
</evidence>
<comment type="caution">
    <text evidence="14">The sequence shown here is derived from an EMBL/GenBank/DDBJ whole genome shotgun (WGS) entry which is preliminary data.</text>
</comment>
<feature type="domain" description="TonB C-terminal" evidence="12">
    <location>
        <begin position="113"/>
        <end position="205"/>
    </location>
</feature>
<keyword evidence="7 10" id="KW-0653">Protein transport</keyword>
<evidence type="ECO:0000256" key="6">
    <source>
        <dbReference type="ARBA" id="ARBA00022692"/>
    </source>
</evidence>
<evidence type="ECO:0000313" key="16">
    <source>
        <dbReference type="Proteomes" id="UP000293465"/>
    </source>
</evidence>
<evidence type="ECO:0000259" key="12">
    <source>
        <dbReference type="PROSITE" id="PS52015"/>
    </source>
</evidence>
<keyword evidence="8" id="KW-1133">Transmembrane helix</keyword>
<dbReference type="InterPro" id="IPR051045">
    <property type="entry name" value="TonB-dependent_transducer"/>
</dbReference>
<dbReference type="GO" id="GO:0005886">
    <property type="term" value="C:plasma membrane"/>
    <property type="evidence" value="ECO:0007669"/>
    <property type="project" value="UniProtKB-SubCell"/>
</dbReference>
<evidence type="ECO:0000256" key="1">
    <source>
        <dbReference type="ARBA" id="ARBA00004383"/>
    </source>
</evidence>
<dbReference type="InterPro" id="IPR006260">
    <property type="entry name" value="TonB/TolA_C"/>
</dbReference>
<protein>
    <recommendedName>
        <fullName evidence="10">Protein TonB</fullName>
    </recommendedName>
</protein>
<dbReference type="FunFam" id="3.30.1150.10:FF:000006">
    <property type="entry name" value="Protein TonB"/>
    <property type="match status" value="1"/>
</dbReference>
<dbReference type="PANTHER" id="PTHR33446:SF14">
    <property type="entry name" value="PROTEIN TONB"/>
    <property type="match status" value="1"/>
</dbReference>
<evidence type="ECO:0000256" key="2">
    <source>
        <dbReference type="ARBA" id="ARBA00006555"/>
    </source>
</evidence>
<dbReference type="EMBL" id="SEZK01000017">
    <property type="protein sequence ID" value="RYU50977.1"/>
    <property type="molecule type" value="Genomic_DNA"/>
</dbReference>
<keyword evidence="4 10" id="KW-1003">Cell membrane</keyword>
<dbReference type="GO" id="GO:0055085">
    <property type="term" value="P:transmembrane transport"/>
    <property type="evidence" value="ECO:0007669"/>
    <property type="project" value="InterPro"/>
</dbReference>
<evidence type="ECO:0000313" key="17">
    <source>
        <dbReference type="Proteomes" id="UP000294063"/>
    </source>
</evidence>
<dbReference type="EMBL" id="SEZN01000019">
    <property type="protein sequence ID" value="RYU63999.1"/>
    <property type="molecule type" value="Genomic_DNA"/>
</dbReference>
<accession>A0A4Q5KTG9</accession>
<keyword evidence="3 10" id="KW-0813">Transport</keyword>
<reference evidence="16 17" key="1">
    <citation type="submission" date="2019-02" db="EMBL/GenBank/DDBJ databases">
        <title>Genome sequences of Aliivibrio finisterrensis strains from farmed Atlantic salmon.</title>
        <authorList>
            <person name="Bowman J.P."/>
        </authorList>
    </citation>
    <scope>NUCLEOTIDE SEQUENCE [LARGE SCALE GENOMIC DNA]</scope>
    <source>
        <strain evidence="15 18">A21</strain>
        <strain evidence="13 16">A32</strain>
        <strain evidence="14 17">A46</strain>
    </source>
</reference>
<evidence type="ECO:0000256" key="8">
    <source>
        <dbReference type="ARBA" id="ARBA00022989"/>
    </source>
</evidence>
<evidence type="ECO:0000256" key="5">
    <source>
        <dbReference type="ARBA" id="ARBA00022519"/>
    </source>
</evidence>
<dbReference type="GeneID" id="56274670"/>
<keyword evidence="10" id="KW-0735">Signal-anchor</keyword>
<comment type="similarity">
    <text evidence="2 10">Belongs to the TonB family.</text>
</comment>
<dbReference type="PROSITE" id="PS52015">
    <property type="entry name" value="TONB_CTD"/>
    <property type="match status" value="1"/>
</dbReference>
<evidence type="ECO:0000313" key="18">
    <source>
        <dbReference type="Proteomes" id="UP000294166"/>
    </source>
</evidence>
<evidence type="ECO:0000256" key="10">
    <source>
        <dbReference type="RuleBase" id="RU362123"/>
    </source>
</evidence>
<dbReference type="Proteomes" id="UP000293465">
    <property type="component" value="Unassembled WGS sequence"/>
</dbReference>
<dbReference type="Gene3D" id="3.30.1150.10">
    <property type="match status" value="1"/>
</dbReference>
<proteinExistence type="inferred from homology"/>